<accession>A0A183GP58</accession>
<evidence type="ECO:0000313" key="3">
    <source>
        <dbReference type="WBParaSite" id="HPBE_0002447801-mRNA-1"/>
    </source>
</evidence>
<dbReference type="EMBL" id="UZAH01036411">
    <property type="protein sequence ID" value="VDP45309.1"/>
    <property type="molecule type" value="Genomic_DNA"/>
</dbReference>
<dbReference type="AlphaFoldDB" id="A0A183GP58"/>
<sequence>MTMNRLIHHRVKKVRPARALHHKDDVDEPLVVMKTRADQEIKLANLATAQSIERTIEESVDGIAENRPEEGERSIFGLLVLRNFM</sequence>
<accession>A0A3P8HFW9</accession>
<organism evidence="2 3">
    <name type="scientific">Heligmosomoides polygyrus</name>
    <name type="common">Parasitic roundworm</name>
    <dbReference type="NCBI Taxonomy" id="6339"/>
    <lineage>
        <taxon>Eukaryota</taxon>
        <taxon>Metazoa</taxon>
        <taxon>Ecdysozoa</taxon>
        <taxon>Nematoda</taxon>
        <taxon>Chromadorea</taxon>
        <taxon>Rhabditida</taxon>
        <taxon>Rhabditina</taxon>
        <taxon>Rhabditomorpha</taxon>
        <taxon>Strongyloidea</taxon>
        <taxon>Heligmosomidae</taxon>
        <taxon>Heligmosomoides</taxon>
    </lineage>
</organism>
<evidence type="ECO:0000313" key="1">
    <source>
        <dbReference type="EMBL" id="VDP45309.1"/>
    </source>
</evidence>
<dbReference type="Proteomes" id="UP000050761">
    <property type="component" value="Unassembled WGS sequence"/>
</dbReference>
<reference evidence="3" key="2">
    <citation type="submission" date="2019-09" db="UniProtKB">
        <authorList>
            <consortium name="WormBaseParasite"/>
        </authorList>
    </citation>
    <scope>IDENTIFICATION</scope>
</reference>
<reference evidence="1 2" key="1">
    <citation type="submission" date="2018-11" db="EMBL/GenBank/DDBJ databases">
        <authorList>
            <consortium name="Pathogen Informatics"/>
        </authorList>
    </citation>
    <scope>NUCLEOTIDE SEQUENCE [LARGE SCALE GENOMIC DNA]</scope>
</reference>
<name>A0A183GP58_HELPZ</name>
<keyword evidence="2" id="KW-1185">Reference proteome</keyword>
<gene>
    <name evidence="1" type="ORF">HPBE_LOCUS24477</name>
</gene>
<dbReference type="WBParaSite" id="HPBE_0002447801-mRNA-1">
    <property type="protein sequence ID" value="HPBE_0002447801-mRNA-1"/>
    <property type="gene ID" value="HPBE_0002447801"/>
</dbReference>
<proteinExistence type="predicted"/>
<evidence type="ECO:0000313" key="2">
    <source>
        <dbReference type="Proteomes" id="UP000050761"/>
    </source>
</evidence>
<protein>
    <submittedName>
        <fullName evidence="1 3">Uncharacterized protein</fullName>
    </submittedName>
</protein>